<evidence type="ECO:0000256" key="10">
    <source>
        <dbReference type="ARBA" id="ARBA00022692"/>
    </source>
</evidence>
<feature type="signal peptide" evidence="19">
    <location>
        <begin position="1"/>
        <end position="17"/>
    </location>
</feature>
<dbReference type="Gene3D" id="3.30.428.30">
    <property type="entry name" value="HIT family - CDH-like"/>
    <property type="match status" value="1"/>
</dbReference>
<keyword evidence="12" id="KW-1133">Transmembrane helix</keyword>
<feature type="chain" id="PRO_5045169391" description="CDP-diacylglycerol pyrophosphatase" evidence="19">
    <location>
        <begin position="18"/>
        <end position="252"/>
    </location>
</feature>
<dbReference type="InterPro" id="IPR036265">
    <property type="entry name" value="HIT-like_sf"/>
</dbReference>
<protein>
    <recommendedName>
        <fullName evidence="7">CDP-diacylglycerol pyrophosphatase</fullName>
        <ecNumber evidence="6">3.6.1.26</ecNumber>
    </recommendedName>
    <alternativeName>
        <fullName evidence="17">CDP-diacylglycerol phosphatidylhydrolase</fullName>
    </alternativeName>
    <alternativeName>
        <fullName evidence="18">CDP-diglyceride hydrolase</fullName>
    </alternativeName>
</protein>
<keyword evidence="8" id="KW-1003">Cell membrane</keyword>
<evidence type="ECO:0000256" key="1">
    <source>
        <dbReference type="ARBA" id="ARBA00001007"/>
    </source>
</evidence>
<comment type="caution">
    <text evidence="20">The sequence shown here is derived from an EMBL/GenBank/DDBJ whole genome shotgun (WGS) entry which is preliminary data.</text>
</comment>
<organism evidence="20 21">
    <name type="scientific">Candidatus Rhodoblastus alkanivorans</name>
    <dbReference type="NCBI Taxonomy" id="2954117"/>
    <lineage>
        <taxon>Bacteria</taxon>
        <taxon>Pseudomonadati</taxon>
        <taxon>Pseudomonadota</taxon>
        <taxon>Alphaproteobacteria</taxon>
        <taxon>Hyphomicrobiales</taxon>
        <taxon>Rhodoblastaceae</taxon>
        <taxon>Rhodoblastus</taxon>
    </lineage>
</organism>
<keyword evidence="11" id="KW-0378">Hydrolase</keyword>
<evidence type="ECO:0000256" key="7">
    <source>
        <dbReference type="ARBA" id="ARBA00019608"/>
    </source>
</evidence>
<dbReference type="RefSeq" id="WP_243068763.1">
    <property type="nucleotide sequence ID" value="NZ_JAIVFK010000050.1"/>
</dbReference>
<evidence type="ECO:0000256" key="13">
    <source>
        <dbReference type="ARBA" id="ARBA00023098"/>
    </source>
</evidence>
<name>A0ABS9ZBC9_9HYPH</name>
<evidence type="ECO:0000256" key="5">
    <source>
        <dbReference type="ARBA" id="ARBA00006435"/>
    </source>
</evidence>
<keyword evidence="15" id="KW-0594">Phospholipid biosynthesis</keyword>
<comment type="pathway">
    <text evidence="4">Lipid metabolism.</text>
</comment>
<keyword evidence="14" id="KW-0472">Membrane</keyword>
<comment type="similarity">
    <text evidence="5">Belongs to the Cdh family.</text>
</comment>
<accession>A0ABS9ZBC9</accession>
<evidence type="ECO:0000313" key="20">
    <source>
        <dbReference type="EMBL" id="MCI4684889.1"/>
    </source>
</evidence>
<evidence type="ECO:0000256" key="2">
    <source>
        <dbReference type="ARBA" id="ARBA00004162"/>
    </source>
</evidence>
<comment type="subcellular location">
    <subcellularLocation>
        <location evidence="2">Cell membrane</location>
        <topology evidence="2">Single-pass membrane protein</topology>
    </subcellularLocation>
</comment>
<reference evidence="20" key="1">
    <citation type="journal article" date="2022" name="ISME J.">
        <title>Identification of active gaseous-alkane degraders at natural gas seeps.</title>
        <authorList>
            <person name="Farhan Ul Haque M."/>
            <person name="Hernandez M."/>
            <person name="Crombie A.T."/>
            <person name="Murrell J.C."/>
        </authorList>
    </citation>
    <scope>NUCLEOTIDE SEQUENCE</scope>
    <source>
        <strain evidence="20">PC2</strain>
    </source>
</reference>
<keyword evidence="21" id="KW-1185">Reference proteome</keyword>
<evidence type="ECO:0000256" key="16">
    <source>
        <dbReference type="ARBA" id="ARBA00023264"/>
    </source>
</evidence>
<evidence type="ECO:0000256" key="9">
    <source>
        <dbReference type="ARBA" id="ARBA00022516"/>
    </source>
</evidence>
<keyword evidence="9" id="KW-0444">Lipid biosynthesis</keyword>
<comment type="catalytic activity">
    <reaction evidence="1">
        <text>a CDP-1,2-diacyl-sn-glycerol + H2O = a 1,2-diacyl-sn-glycero-3-phosphate + CMP + 2 H(+)</text>
        <dbReference type="Rhea" id="RHEA:15221"/>
        <dbReference type="ChEBI" id="CHEBI:15377"/>
        <dbReference type="ChEBI" id="CHEBI:15378"/>
        <dbReference type="ChEBI" id="CHEBI:58332"/>
        <dbReference type="ChEBI" id="CHEBI:58608"/>
        <dbReference type="ChEBI" id="CHEBI:60377"/>
        <dbReference type="EC" id="3.6.1.26"/>
    </reaction>
</comment>
<gene>
    <name evidence="20" type="ORF">K2U94_19300</name>
</gene>
<dbReference type="InterPro" id="IPR003763">
    <property type="entry name" value="CDP-diacylglyc_Pase"/>
</dbReference>
<evidence type="ECO:0000256" key="18">
    <source>
        <dbReference type="ARBA" id="ARBA00032892"/>
    </source>
</evidence>
<dbReference type="Pfam" id="PF02611">
    <property type="entry name" value="CDH"/>
    <property type="match status" value="1"/>
</dbReference>
<evidence type="ECO:0000256" key="15">
    <source>
        <dbReference type="ARBA" id="ARBA00023209"/>
    </source>
</evidence>
<evidence type="ECO:0000256" key="11">
    <source>
        <dbReference type="ARBA" id="ARBA00022801"/>
    </source>
</evidence>
<dbReference type="EMBL" id="JAIVFP010000001">
    <property type="protein sequence ID" value="MCI4684889.1"/>
    <property type="molecule type" value="Genomic_DNA"/>
</dbReference>
<evidence type="ECO:0000256" key="8">
    <source>
        <dbReference type="ARBA" id="ARBA00022475"/>
    </source>
</evidence>
<evidence type="ECO:0000256" key="6">
    <source>
        <dbReference type="ARBA" id="ARBA00012375"/>
    </source>
</evidence>
<evidence type="ECO:0000313" key="21">
    <source>
        <dbReference type="Proteomes" id="UP001139104"/>
    </source>
</evidence>
<sequence length="252" mass="27642">MKRIIVLIFSLVALAGAAGPTAAFEGRAFGRDGLWRIVHGVCSPVNRLTGLAAPCLAVDREKGVATVRAPDDATHIIVTPLARVSGVESAALLRKGAPNYWADAWNERHWVAEAAGRPLAWNDLGMAINSRFARSQDQLHIHVDCVKPRLKAELARAARGRKGWFEIDLRPWAGRYRARRLRAADLDQNIFRMVALEIPRARDNMASETIAVIGLDEPRGGRGFLLLVAGGGGHAEELLDHQCRLGRNVMRD</sequence>
<evidence type="ECO:0000256" key="14">
    <source>
        <dbReference type="ARBA" id="ARBA00023136"/>
    </source>
</evidence>
<dbReference type="SUPFAM" id="SSF54197">
    <property type="entry name" value="HIT-like"/>
    <property type="match status" value="1"/>
</dbReference>
<evidence type="ECO:0000256" key="4">
    <source>
        <dbReference type="ARBA" id="ARBA00005189"/>
    </source>
</evidence>
<evidence type="ECO:0000256" key="17">
    <source>
        <dbReference type="ARBA" id="ARBA00032888"/>
    </source>
</evidence>
<keyword evidence="19" id="KW-0732">Signal</keyword>
<evidence type="ECO:0000256" key="19">
    <source>
        <dbReference type="SAM" id="SignalP"/>
    </source>
</evidence>
<evidence type="ECO:0000256" key="3">
    <source>
        <dbReference type="ARBA" id="ARBA00004927"/>
    </source>
</evidence>
<dbReference type="EC" id="3.6.1.26" evidence="6"/>
<keyword evidence="10" id="KW-0812">Transmembrane</keyword>
<proteinExistence type="inferred from homology"/>
<keyword evidence="13" id="KW-0443">Lipid metabolism</keyword>
<comment type="pathway">
    <text evidence="3">Phospholipid metabolism; CDP-diacylglycerol degradation; phosphatidate from CDP-diacylglycerol: step 1/1.</text>
</comment>
<dbReference type="Proteomes" id="UP001139104">
    <property type="component" value="Unassembled WGS sequence"/>
</dbReference>
<evidence type="ECO:0000256" key="12">
    <source>
        <dbReference type="ARBA" id="ARBA00022989"/>
    </source>
</evidence>
<keyword evidence="16" id="KW-1208">Phospholipid metabolism</keyword>